<dbReference type="AlphaFoldDB" id="A0AA40F3W2"/>
<accession>A0AA40F3W2</accession>
<keyword evidence="1" id="KW-1133">Transmembrane helix</keyword>
<protein>
    <submittedName>
        <fullName evidence="2">Uncharacterized protein</fullName>
    </submittedName>
</protein>
<evidence type="ECO:0000313" key="3">
    <source>
        <dbReference type="Proteomes" id="UP001172155"/>
    </source>
</evidence>
<dbReference type="Pfam" id="PF11374">
    <property type="entry name" value="DUF3176"/>
    <property type="match status" value="1"/>
</dbReference>
<dbReference type="Proteomes" id="UP001172155">
    <property type="component" value="Unassembled WGS sequence"/>
</dbReference>
<reference evidence="2" key="1">
    <citation type="submission" date="2023-06" db="EMBL/GenBank/DDBJ databases">
        <title>Genome-scale phylogeny and comparative genomics of the fungal order Sordariales.</title>
        <authorList>
            <consortium name="Lawrence Berkeley National Laboratory"/>
            <person name="Hensen N."/>
            <person name="Bonometti L."/>
            <person name="Westerberg I."/>
            <person name="Brannstrom I.O."/>
            <person name="Guillou S."/>
            <person name="Cros-Aarteil S."/>
            <person name="Calhoun S."/>
            <person name="Haridas S."/>
            <person name="Kuo A."/>
            <person name="Mondo S."/>
            <person name="Pangilinan J."/>
            <person name="Riley R."/>
            <person name="LaButti K."/>
            <person name="Andreopoulos B."/>
            <person name="Lipzen A."/>
            <person name="Chen C."/>
            <person name="Yanf M."/>
            <person name="Daum C."/>
            <person name="Ng V."/>
            <person name="Clum A."/>
            <person name="Steindorff A."/>
            <person name="Ohm R."/>
            <person name="Martin F."/>
            <person name="Silar P."/>
            <person name="Natvig D."/>
            <person name="Lalanne C."/>
            <person name="Gautier V."/>
            <person name="Ament-velasquez S.L."/>
            <person name="Kruys A."/>
            <person name="Hutchinson M.I."/>
            <person name="Powell A.J."/>
            <person name="Barry K."/>
            <person name="Miller A.N."/>
            <person name="Grigoriev I.V."/>
            <person name="Debuchy R."/>
            <person name="Gladieux P."/>
            <person name="Thoren M.H."/>
            <person name="Johannesson H."/>
        </authorList>
    </citation>
    <scope>NUCLEOTIDE SEQUENCE</scope>
    <source>
        <strain evidence="2">SMH3187-1</strain>
    </source>
</reference>
<keyword evidence="1" id="KW-0812">Transmembrane</keyword>
<feature type="transmembrane region" description="Helical" evidence="1">
    <location>
        <begin position="487"/>
        <end position="509"/>
    </location>
</feature>
<gene>
    <name evidence="2" type="ORF">B0T18DRAFT_318626</name>
</gene>
<dbReference type="PANTHER" id="PTHR35394:SF6">
    <property type="entry name" value="DUF3176 DOMAIN-CONTAINING PROTEIN"/>
    <property type="match status" value="1"/>
</dbReference>
<feature type="transmembrane region" description="Helical" evidence="1">
    <location>
        <begin position="93"/>
        <end position="116"/>
    </location>
</feature>
<evidence type="ECO:0000313" key="2">
    <source>
        <dbReference type="EMBL" id="KAK0750760.1"/>
    </source>
</evidence>
<dbReference type="PANTHER" id="PTHR35394">
    <property type="entry name" value="DUF3176 DOMAIN-CONTAINING PROTEIN"/>
    <property type="match status" value="1"/>
</dbReference>
<evidence type="ECO:0000256" key="1">
    <source>
        <dbReference type="SAM" id="Phobius"/>
    </source>
</evidence>
<sequence length="577" mass="61849">MPDLRSLGLEVPRRPSFESGSSVPWETVKHEHDVTGRSSPSSLQTVTTSIVSHLGAWKLEIAGLVLALASMACLVAVVARFDGKPLAAWPSHAITLNALVAVLVTISTAGMGVALASGMGQMKWVRFKQGRAPLSDLEYFDEASRGAWGGLGLLFRMRGGVTGSFGAMIMILAVFMSPFAQQIVAYRFRMALVDSGAVSWRALGYDLALAGSGGFLPVMSMKAAVYDGLLSEDSESRPRLPVECATGNCTFGEIETLAVCQSCVDMSALMTPYCVGGTPPGGDTSTCGWQLPSGAVLNTSADVFSMTPLFPGNINGGSFSTIMRLVFMGVNTQDDGTPKPWALQCSLDTCVQRLRSDVSRGRLTETILTQYANDSVPSTQSAIHTLLPVSITSPVTNETYTMSMRSLQALRAWFADLFRAGAASSRDVATHDMVQSLYHFHLASPTGLQESITRLTTAMTSHIRSSPGNQPVRGHALLLEPYMHIRYAFLVVPATASLAACAFLAMVVFQTLRTGTQLWKTSALAVLFHGLDHDVRCRFSDLEGLEAKREEARAVKVMLEDDGGVGGGGVLRVQRVY</sequence>
<dbReference type="EMBL" id="JAUKUD010000002">
    <property type="protein sequence ID" value="KAK0750760.1"/>
    <property type="molecule type" value="Genomic_DNA"/>
</dbReference>
<feature type="transmembrane region" description="Helical" evidence="1">
    <location>
        <begin position="61"/>
        <end position="81"/>
    </location>
</feature>
<keyword evidence="3" id="KW-1185">Reference proteome</keyword>
<comment type="caution">
    <text evidence="2">The sequence shown here is derived from an EMBL/GenBank/DDBJ whole genome shotgun (WGS) entry which is preliminary data.</text>
</comment>
<feature type="transmembrane region" description="Helical" evidence="1">
    <location>
        <begin position="161"/>
        <end position="180"/>
    </location>
</feature>
<keyword evidence="1" id="KW-0472">Membrane</keyword>
<proteinExistence type="predicted"/>
<organism evidence="2 3">
    <name type="scientific">Schizothecium vesticola</name>
    <dbReference type="NCBI Taxonomy" id="314040"/>
    <lineage>
        <taxon>Eukaryota</taxon>
        <taxon>Fungi</taxon>
        <taxon>Dikarya</taxon>
        <taxon>Ascomycota</taxon>
        <taxon>Pezizomycotina</taxon>
        <taxon>Sordariomycetes</taxon>
        <taxon>Sordariomycetidae</taxon>
        <taxon>Sordariales</taxon>
        <taxon>Schizotheciaceae</taxon>
        <taxon>Schizothecium</taxon>
    </lineage>
</organism>
<dbReference type="InterPro" id="IPR021514">
    <property type="entry name" value="DUF3176"/>
</dbReference>
<name>A0AA40F3W2_9PEZI</name>